<dbReference type="EMBL" id="LT981265">
    <property type="protein sequence ID" value="SPC34439.1"/>
    <property type="molecule type" value="Genomic_DNA"/>
</dbReference>
<evidence type="ECO:0000256" key="1">
    <source>
        <dbReference type="ARBA" id="ARBA00001933"/>
    </source>
</evidence>
<name>A0A2K5AS49_9ARCH</name>
<dbReference type="InterPro" id="IPR036052">
    <property type="entry name" value="TrpB-like_PALP_sf"/>
</dbReference>
<dbReference type="FunFam" id="3.40.50.1100:FF:000005">
    <property type="entry name" value="Threonine dehydratase catabolic"/>
    <property type="match status" value="1"/>
</dbReference>
<dbReference type="GO" id="GO:0004794">
    <property type="term" value="F:threonine deaminase activity"/>
    <property type="evidence" value="ECO:0007669"/>
    <property type="project" value="UniProtKB-EC"/>
</dbReference>
<reference evidence="8" key="1">
    <citation type="submission" date="2018-01" db="EMBL/GenBank/DDBJ databases">
        <authorList>
            <person name="Kerou L M."/>
        </authorList>
    </citation>
    <scope>NUCLEOTIDE SEQUENCE [LARGE SCALE GENOMIC DNA]</scope>
    <source>
        <strain evidence="8">SCU2</strain>
    </source>
</reference>
<dbReference type="SUPFAM" id="SSF53686">
    <property type="entry name" value="Tryptophan synthase beta subunit-like PLP-dependent enzymes"/>
    <property type="match status" value="1"/>
</dbReference>
<dbReference type="InterPro" id="IPR045865">
    <property type="entry name" value="ACT-like_dom_sf"/>
</dbReference>
<keyword evidence="4" id="KW-0663">Pyridoxal phosphate</keyword>
<comment type="cofactor">
    <cofactor evidence="1">
        <name>pyridoxal 5'-phosphate</name>
        <dbReference type="ChEBI" id="CHEBI:597326"/>
    </cofactor>
</comment>
<sequence>MLSMLDISKAREMLKGVIHRTPLDYSTTFSRLAGCNVYLKMECFQKTGSFKVRGAYTKIRMLSEEERSRGVITASAGNHAQGVAYASRILKIPCTVVMPLNASPAKVSATRAYGAEIVFHGSIYDQAWEKAMEIAREQGKTFIHAFDDASVIAGQGTIGLEIMEDMPSIDVIIVPVGGGGLAAGIALAVKSIKPDVRIVGVQSKAFSAMKESLEQGRVVEVSNGSTIADGISVRKPGELTLSILKRYMDHIATVDDDAIVKAMFLLMERAKVVVEPAGAVGLAYLLNAPDVDLRGKNIAVVLSGGNVDMFLLGQIVHKGLVGIGRLIRISVQLVDRPGEFKRVVDTIAASRVNIVDVIHDRLGQDVKVGNAKVILSLEAEDMEHAERLMMMLKEQGIKYELLS</sequence>
<dbReference type="PANTHER" id="PTHR48078:SF6">
    <property type="entry name" value="L-THREONINE DEHYDRATASE CATABOLIC TDCB"/>
    <property type="match status" value="1"/>
</dbReference>
<evidence type="ECO:0000313" key="7">
    <source>
        <dbReference type="EMBL" id="SPC34439.1"/>
    </source>
</evidence>
<organism evidence="7 8">
    <name type="scientific">Candidatus Nitrosocaldus cavascurensis</name>
    <dbReference type="NCBI Taxonomy" id="2058097"/>
    <lineage>
        <taxon>Archaea</taxon>
        <taxon>Nitrososphaerota</taxon>
        <taxon>Nitrososphaeria</taxon>
        <taxon>Candidatus Nitrosocaldales</taxon>
        <taxon>Candidatus Nitrosocaldaceae</taxon>
        <taxon>Candidatus Nitrosocaldus</taxon>
    </lineage>
</organism>
<dbReference type="KEGG" id="ncv:NCAV_1272"/>
<dbReference type="GO" id="GO:0006565">
    <property type="term" value="P:L-serine catabolic process"/>
    <property type="evidence" value="ECO:0007669"/>
    <property type="project" value="TreeGrafter"/>
</dbReference>
<dbReference type="PANTHER" id="PTHR48078">
    <property type="entry name" value="THREONINE DEHYDRATASE, MITOCHONDRIAL-RELATED"/>
    <property type="match status" value="1"/>
</dbReference>
<dbReference type="GO" id="GO:0006567">
    <property type="term" value="P:L-threonine catabolic process"/>
    <property type="evidence" value="ECO:0007669"/>
    <property type="project" value="InterPro"/>
</dbReference>
<dbReference type="SUPFAM" id="SSF55021">
    <property type="entry name" value="ACT-like"/>
    <property type="match status" value="1"/>
</dbReference>
<dbReference type="NCBIfam" id="TIGR01127">
    <property type="entry name" value="ilvA_1Cterm"/>
    <property type="match status" value="1"/>
</dbReference>
<evidence type="ECO:0000256" key="4">
    <source>
        <dbReference type="ARBA" id="ARBA00022898"/>
    </source>
</evidence>
<dbReference type="Gene3D" id="3.40.50.1100">
    <property type="match status" value="2"/>
</dbReference>
<dbReference type="GeneID" id="41595272"/>
<dbReference type="PROSITE" id="PS51671">
    <property type="entry name" value="ACT"/>
    <property type="match status" value="1"/>
</dbReference>
<dbReference type="EC" id="4.3.1.19" evidence="3"/>
<dbReference type="InterPro" id="IPR005789">
    <property type="entry name" value="Thr_deHydtase_catblc"/>
</dbReference>
<dbReference type="FunFam" id="3.40.50.1100:FF:000007">
    <property type="entry name" value="L-threonine dehydratase catabolic TdcB"/>
    <property type="match status" value="1"/>
</dbReference>
<comment type="similarity">
    <text evidence="2">Belongs to the serine/threonine dehydratase family.</text>
</comment>
<dbReference type="InterPro" id="IPR050147">
    <property type="entry name" value="Ser/Thr_Dehydratase"/>
</dbReference>
<evidence type="ECO:0000313" key="8">
    <source>
        <dbReference type="Proteomes" id="UP000236248"/>
    </source>
</evidence>
<feature type="domain" description="ACT" evidence="6">
    <location>
        <begin position="328"/>
        <end position="403"/>
    </location>
</feature>
<dbReference type="InterPro" id="IPR044561">
    <property type="entry name" value="ACT_ThrD-II-like"/>
</dbReference>
<evidence type="ECO:0000259" key="6">
    <source>
        <dbReference type="PROSITE" id="PS51671"/>
    </source>
</evidence>
<dbReference type="Pfam" id="PF00291">
    <property type="entry name" value="PALP"/>
    <property type="match status" value="1"/>
</dbReference>
<evidence type="ECO:0000256" key="2">
    <source>
        <dbReference type="ARBA" id="ARBA00010869"/>
    </source>
</evidence>
<evidence type="ECO:0000256" key="5">
    <source>
        <dbReference type="ARBA" id="ARBA00023239"/>
    </source>
</evidence>
<dbReference type="AlphaFoldDB" id="A0A2K5AS49"/>
<gene>
    <name evidence="7" type="primary">tdcB</name>
    <name evidence="7" type="ORF">NCAV_1272</name>
</gene>
<dbReference type="RefSeq" id="WP_103286907.1">
    <property type="nucleotide sequence ID" value="NZ_LT981265.1"/>
</dbReference>
<accession>A0A2K5AS49</accession>
<evidence type="ECO:0000256" key="3">
    <source>
        <dbReference type="ARBA" id="ARBA00012096"/>
    </source>
</evidence>
<keyword evidence="5 7" id="KW-0456">Lyase</keyword>
<dbReference type="CDD" id="cd04886">
    <property type="entry name" value="ACT_ThrD-II-like"/>
    <property type="match status" value="1"/>
</dbReference>
<proteinExistence type="inferred from homology"/>
<protein>
    <recommendedName>
        <fullName evidence="3">threonine ammonia-lyase</fullName>
        <ecNumber evidence="3">4.3.1.19</ecNumber>
    </recommendedName>
</protein>
<dbReference type="InterPro" id="IPR001926">
    <property type="entry name" value="TrpB-like_PALP"/>
</dbReference>
<dbReference type="Proteomes" id="UP000236248">
    <property type="component" value="Chromosome NCAV"/>
</dbReference>
<keyword evidence="8" id="KW-1185">Reference proteome</keyword>
<dbReference type="InterPro" id="IPR002912">
    <property type="entry name" value="ACT_dom"/>
</dbReference>
<dbReference type="GO" id="GO:0009097">
    <property type="term" value="P:isoleucine biosynthetic process"/>
    <property type="evidence" value="ECO:0007669"/>
    <property type="project" value="TreeGrafter"/>
</dbReference>
<dbReference type="CDD" id="cd01562">
    <property type="entry name" value="Thr-dehyd"/>
    <property type="match status" value="1"/>
</dbReference>
<dbReference type="GO" id="GO:0003941">
    <property type="term" value="F:L-serine ammonia-lyase activity"/>
    <property type="evidence" value="ECO:0007669"/>
    <property type="project" value="TreeGrafter"/>
</dbReference>